<comment type="catalytic activity">
    <reaction evidence="1 7">
        <text>L-alanine = D-alanine</text>
        <dbReference type="Rhea" id="RHEA:20249"/>
        <dbReference type="ChEBI" id="CHEBI:57416"/>
        <dbReference type="ChEBI" id="CHEBI:57972"/>
        <dbReference type="EC" id="5.1.1.1"/>
    </reaction>
</comment>
<evidence type="ECO:0000256" key="5">
    <source>
        <dbReference type="ARBA" id="ARBA00022898"/>
    </source>
</evidence>
<dbReference type="InterPro" id="IPR001608">
    <property type="entry name" value="Ala_racemase_N"/>
</dbReference>
<dbReference type="Gene3D" id="2.40.37.10">
    <property type="entry name" value="Lyase, Ornithine Decarboxylase, Chain A, domain 1"/>
    <property type="match status" value="1"/>
</dbReference>
<dbReference type="SUPFAM" id="SSF50621">
    <property type="entry name" value="Alanine racemase C-terminal domain-like"/>
    <property type="match status" value="1"/>
</dbReference>
<evidence type="ECO:0000256" key="1">
    <source>
        <dbReference type="ARBA" id="ARBA00000316"/>
    </source>
</evidence>
<feature type="active site" description="Proton acceptor; specific for D-alanine" evidence="7">
    <location>
        <position position="39"/>
    </location>
</feature>
<accession>A0ABU0J454</accession>
<reference evidence="9 10" key="1">
    <citation type="submission" date="2023-07" db="EMBL/GenBank/DDBJ databases">
        <title>Genomic Encyclopedia of Type Strains, Phase IV (KMG-IV): sequencing the most valuable type-strain genomes for metagenomic binning, comparative biology and taxonomic classification.</title>
        <authorList>
            <person name="Goeker M."/>
        </authorList>
    </citation>
    <scope>NUCLEOTIDE SEQUENCE [LARGE SCALE GENOMIC DNA]</scope>
    <source>
        <strain evidence="9 10">DSM 19619</strain>
    </source>
</reference>
<evidence type="ECO:0000256" key="6">
    <source>
        <dbReference type="ARBA" id="ARBA00023235"/>
    </source>
</evidence>
<dbReference type="EC" id="5.1.1.1" evidence="4 7"/>
<dbReference type="Pfam" id="PF01168">
    <property type="entry name" value="Ala_racemase_N"/>
    <property type="match status" value="1"/>
</dbReference>
<feature type="binding site" evidence="7">
    <location>
        <position position="307"/>
    </location>
    <ligand>
        <name>substrate</name>
    </ligand>
</feature>
<dbReference type="Gene3D" id="3.20.20.10">
    <property type="entry name" value="Alanine racemase"/>
    <property type="match status" value="1"/>
</dbReference>
<gene>
    <name evidence="9" type="ORF">QO011_002068</name>
</gene>
<protein>
    <recommendedName>
        <fullName evidence="4 7">Alanine racemase</fullName>
        <ecNumber evidence="4 7">5.1.1.1</ecNumber>
    </recommendedName>
</protein>
<keyword evidence="6 7" id="KW-0413">Isomerase</keyword>
<comment type="caution">
    <text evidence="9">The sequence shown here is derived from an EMBL/GenBank/DDBJ whole genome shotgun (WGS) entry which is preliminary data.</text>
</comment>
<organism evidence="9 10">
    <name type="scientific">Labrys wisconsinensis</name>
    <dbReference type="NCBI Taxonomy" id="425677"/>
    <lineage>
        <taxon>Bacteria</taxon>
        <taxon>Pseudomonadati</taxon>
        <taxon>Pseudomonadota</taxon>
        <taxon>Alphaproteobacteria</taxon>
        <taxon>Hyphomicrobiales</taxon>
        <taxon>Xanthobacteraceae</taxon>
        <taxon>Labrys</taxon>
    </lineage>
</organism>
<dbReference type="SUPFAM" id="SSF51419">
    <property type="entry name" value="PLP-binding barrel"/>
    <property type="match status" value="1"/>
</dbReference>
<keyword evidence="10" id="KW-1185">Reference proteome</keyword>
<evidence type="ECO:0000256" key="3">
    <source>
        <dbReference type="ARBA" id="ARBA00007880"/>
    </source>
</evidence>
<comment type="pathway">
    <text evidence="7">Amino-acid biosynthesis; D-alanine biosynthesis; D-alanine from L-alanine: step 1/1.</text>
</comment>
<dbReference type="InterPro" id="IPR000821">
    <property type="entry name" value="Ala_racemase"/>
</dbReference>
<dbReference type="SMART" id="SM01005">
    <property type="entry name" value="Ala_racemase_C"/>
    <property type="match status" value="1"/>
</dbReference>
<evidence type="ECO:0000256" key="2">
    <source>
        <dbReference type="ARBA" id="ARBA00001933"/>
    </source>
</evidence>
<evidence type="ECO:0000313" key="9">
    <source>
        <dbReference type="EMBL" id="MDQ0469057.1"/>
    </source>
</evidence>
<dbReference type="HAMAP" id="MF_01201">
    <property type="entry name" value="Ala_racemase"/>
    <property type="match status" value="1"/>
</dbReference>
<comment type="similarity">
    <text evidence="3 7">Belongs to the alanine racemase family.</text>
</comment>
<dbReference type="InterPro" id="IPR009006">
    <property type="entry name" value="Ala_racemase/Decarboxylase_C"/>
</dbReference>
<feature type="domain" description="Alanine racemase C-terminal" evidence="8">
    <location>
        <begin position="233"/>
        <end position="364"/>
    </location>
</feature>
<dbReference type="InterPro" id="IPR011079">
    <property type="entry name" value="Ala_racemase_C"/>
</dbReference>
<dbReference type="InterPro" id="IPR029066">
    <property type="entry name" value="PLP-binding_barrel"/>
</dbReference>
<dbReference type="GO" id="GO:0008784">
    <property type="term" value="F:alanine racemase activity"/>
    <property type="evidence" value="ECO:0007669"/>
    <property type="project" value="UniProtKB-EC"/>
</dbReference>
<evidence type="ECO:0000256" key="7">
    <source>
        <dbReference type="HAMAP-Rule" id="MF_01201"/>
    </source>
</evidence>
<feature type="binding site" evidence="7">
    <location>
        <position position="137"/>
    </location>
    <ligand>
        <name>substrate</name>
    </ligand>
</feature>
<dbReference type="PANTHER" id="PTHR30511">
    <property type="entry name" value="ALANINE RACEMASE"/>
    <property type="match status" value="1"/>
</dbReference>
<proteinExistence type="inferred from homology"/>
<feature type="active site" description="Proton acceptor; specific for L-alanine" evidence="7">
    <location>
        <position position="254"/>
    </location>
</feature>
<evidence type="ECO:0000313" key="10">
    <source>
        <dbReference type="Proteomes" id="UP001242480"/>
    </source>
</evidence>
<feature type="modified residue" description="N6-(pyridoxal phosphate)lysine" evidence="7">
    <location>
        <position position="39"/>
    </location>
</feature>
<dbReference type="CDD" id="cd00430">
    <property type="entry name" value="PLPDE_III_AR"/>
    <property type="match status" value="1"/>
</dbReference>
<keyword evidence="5 7" id="KW-0663">Pyridoxal phosphate</keyword>
<evidence type="ECO:0000256" key="4">
    <source>
        <dbReference type="ARBA" id="ARBA00013089"/>
    </source>
</evidence>
<dbReference type="InterPro" id="IPR020622">
    <property type="entry name" value="Ala_racemase_pyridoxalP-BS"/>
</dbReference>
<dbReference type="Pfam" id="PF00842">
    <property type="entry name" value="Ala_racemase_C"/>
    <property type="match status" value="1"/>
</dbReference>
<dbReference type="PRINTS" id="PR00992">
    <property type="entry name" value="ALARACEMASE"/>
</dbReference>
<comment type="cofactor">
    <cofactor evidence="2 7">
        <name>pyridoxal 5'-phosphate</name>
        <dbReference type="ChEBI" id="CHEBI:597326"/>
    </cofactor>
</comment>
<dbReference type="PANTHER" id="PTHR30511:SF0">
    <property type="entry name" value="ALANINE RACEMASE, CATABOLIC-RELATED"/>
    <property type="match status" value="1"/>
</dbReference>
<dbReference type="EMBL" id="JAUSVX010000003">
    <property type="protein sequence ID" value="MDQ0469057.1"/>
    <property type="molecule type" value="Genomic_DNA"/>
</dbReference>
<comment type="function">
    <text evidence="7">Catalyzes the interconversion of L-alanine and D-alanine. May also act on other amino acids.</text>
</comment>
<dbReference type="NCBIfam" id="TIGR00492">
    <property type="entry name" value="alr"/>
    <property type="match status" value="1"/>
</dbReference>
<name>A0ABU0J454_9HYPH</name>
<dbReference type="Proteomes" id="UP001242480">
    <property type="component" value="Unassembled WGS sequence"/>
</dbReference>
<dbReference type="RefSeq" id="WP_307271203.1">
    <property type="nucleotide sequence ID" value="NZ_JAUSVX010000003.1"/>
</dbReference>
<evidence type="ECO:0000259" key="8">
    <source>
        <dbReference type="SMART" id="SM01005"/>
    </source>
</evidence>
<dbReference type="PROSITE" id="PS00395">
    <property type="entry name" value="ALANINE_RACEMASE"/>
    <property type="match status" value="1"/>
</dbReference>
<sequence>MIPEAEAGARLTIDLAAIAANWRALARRAPGPECGAAVKADAYGLGIAAAVPALRKAGCRTFFVAFPGEGAAVRAAAPDAVVYVLNGLVAGRGEAYAAHDLRPVLGSLEEIAEWSAFQHATGWGGGAALHVDTGMTRLGLRLEEALAHAAALPPFSLVMSHFACADQPAHPLNTRQIAAFRQVRAAFPGTPASLCNSSGLFLPDDLGFDLVRPGIALYGGNPTPGRPNPMAPVVRLEARVIAVRTARAGECVGYGATWTCRAPGRFAIVGVGYADGFLRAGSSADDRDGALARVAGHPCRVAGRISMDLTAIDVGALPEDAVRRGDWVELIGDGLGIDEVGRRAGTIGYEVLTSLGRRYNKRVTGG</sequence>